<dbReference type="Gene3D" id="2.40.100.10">
    <property type="entry name" value="Cyclophilin-like"/>
    <property type="match status" value="1"/>
</dbReference>
<keyword evidence="2" id="KW-0413">Isomerase</keyword>
<dbReference type="SUPFAM" id="SSF50891">
    <property type="entry name" value="Cyclophilin-like"/>
    <property type="match status" value="1"/>
</dbReference>
<dbReference type="GO" id="GO:0006457">
    <property type="term" value="P:protein folding"/>
    <property type="evidence" value="ECO:0007669"/>
    <property type="project" value="TreeGrafter"/>
</dbReference>
<organism evidence="2 3">
    <name type="scientific">Skeletonema marinoi</name>
    <dbReference type="NCBI Taxonomy" id="267567"/>
    <lineage>
        <taxon>Eukaryota</taxon>
        <taxon>Sar</taxon>
        <taxon>Stramenopiles</taxon>
        <taxon>Ochrophyta</taxon>
        <taxon>Bacillariophyta</taxon>
        <taxon>Coscinodiscophyceae</taxon>
        <taxon>Thalassiosirophycidae</taxon>
        <taxon>Thalassiosirales</taxon>
        <taxon>Skeletonemataceae</taxon>
        <taxon>Skeletonema</taxon>
        <taxon>Skeletonema marinoi-dohrnii complex</taxon>
    </lineage>
</organism>
<sequence length="315" mass="33551">MCYHLCCPSNRFTSFDRSFIFSFSDGCDKAQKQSSQLEDYIASSYNTTMKQSCAAILSACALFTGASAFAPAAPSVVSQTQLQMGFLDNLFGGGATSADITETVYFDVTSGGEPLGRIEMGLYGDVVPKTVANFKALCTGEKGYGYKGSVFHRGTGGKSIYGRTFPDENFDIKHGGAGTLSMANAGPNTNGSQFFVCTADTPWLDGKHTVFGKVTKGLDIVRKMESLGSQSGATRTETQLSYNIISKAASVASDSTFPSSTFSVTIISLFSLANFCMLSDVIDGIYALRQANAISTSLSSSQRHKAWLFKDIASS</sequence>
<dbReference type="PRINTS" id="PR00153">
    <property type="entry name" value="CSAPPISMRASE"/>
</dbReference>
<accession>A0AAD8Y6U3</accession>
<keyword evidence="3" id="KW-1185">Reference proteome</keyword>
<name>A0AAD8Y6U3_9STRA</name>
<dbReference type="GO" id="GO:0003755">
    <property type="term" value="F:peptidyl-prolyl cis-trans isomerase activity"/>
    <property type="evidence" value="ECO:0007669"/>
    <property type="project" value="UniProtKB-EC"/>
</dbReference>
<dbReference type="GO" id="GO:0016018">
    <property type="term" value="F:cyclosporin A binding"/>
    <property type="evidence" value="ECO:0007669"/>
    <property type="project" value="TreeGrafter"/>
</dbReference>
<evidence type="ECO:0000313" key="3">
    <source>
        <dbReference type="Proteomes" id="UP001224775"/>
    </source>
</evidence>
<gene>
    <name evidence="2" type="ORF">QTG54_008803</name>
</gene>
<feature type="domain" description="PPIase cyclophilin-type" evidence="1">
    <location>
        <begin position="105"/>
        <end position="250"/>
    </location>
</feature>
<comment type="caution">
    <text evidence="2">The sequence shown here is derived from an EMBL/GenBank/DDBJ whole genome shotgun (WGS) entry which is preliminary data.</text>
</comment>
<reference evidence="2" key="1">
    <citation type="submission" date="2023-06" db="EMBL/GenBank/DDBJ databases">
        <title>Survivors Of The Sea: Transcriptome response of Skeletonema marinoi to long-term dormancy.</title>
        <authorList>
            <person name="Pinder M.I.M."/>
            <person name="Kourtchenko O."/>
            <person name="Robertson E.K."/>
            <person name="Larsson T."/>
            <person name="Maumus F."/>
            <person name="Osuna-Cruz C.M."/>
            <person name="Vancaester E."/>
            <person name="Stenow R."/>
            <person name="Vandepoele K."/>
            <person name="Ploug H."/>
            <person name="Bruchert V."/>
            <person name="Godhe A."/>
            <person name="Topel M."/>
        </authorList>
    </citation>
    <scope>NUCLEOTIDE SEQUENCE</scope>
    <source>
        <strain evidence="2">R05AC</strain>
    </source>
</reference>
<dbReference type="Pfam" id="PF00160">
    <property type="entry name" value="Pro_isomerase"/>
    <property type="match status" value="1"/>
</dbReference>
<dbReference type="AlphaFoldDB" id="A0AAD8Y6U3"/>
<proteinExistence type="predicted"/>
<dbReference type="EMBL" id="JATAAI010000015">
    <property type="protein sequence ID" value="KAK1740708.1"/>
    <property type="molecule type" value="Genomic_DNA"/>
</dbReference>
<dbReference type="InterPro" id="IPR002130">
    <property type="entry name" value="Cyclophilin-type_PPIase_dom"/>
</dbReference>
<protein>
    <submittedName>
        <fullName evidence="2">Peptidyl-prolyl cis-trans isomerase, cyclophilin type</fullName>
        <ecNumber evidence="2">5.2.1.8</ecNumber>
    </submittedName>
</protein>
<dbReference type="GO" id="GO:0005737">
    <property type="term" value="C:cytoplasm"/>
    <property type="evidence" value="ECO:0007669"/>
    <property type="project" value="TreeGrafter"/>
</dbReference>
<dbReference type="PROSITE" id="PS50072">
    <property type="entry name" value="CSA_PPIASE_2"/>
    <property type="match status" value="1"/>
</dbReference>
<dbReference type="PANTHER" id="PTHR11071">
    <property type="entry name" value="PEPTIDYL-PROLYL CIS-TRANS ISOMERASE"/>
    <property type="match status" value="1"/>
</dbReference>
<dbReference type="InterPro" id="IPR029000">
    <property type="entry name" value="Cyclophilin-like_dom_sf"/>
</dbReference>
<dbReference type="EC" id="5.2.1.8" evidence="2"/>
<dbReference type="PANTHER" id="PTHR11071:SF561">
    <property type="entry name" value="PEPTIDYL-PROLYL CIS-TRANS ISOMERASE D-RELATED"/>
    <property type="match status" value="1"/>
</dbReference>
<evidence type="ECO:0000259" key="1">
    <source>
        <dbReference type="PROSITE" id="PS50072"/>
    </source>
</evidence>
<evidence type="ECO:0000313" key="2">
    <source>
        <dbReference type="EMBL" id="KAK1740708.1"/>
    </source>
</evidence>
<dbReference type="Proteomes" id="UP001224775">
    <property type="component" value="Unassembled WGS sequence"/>
</dbReference>